<proteinExistence type="predicted"/>
<dbReference type="Proteomes" id="UP000721844">
    <property type="component" value="Unassembled WGS sequence"/>
</dbReference>
<keyword evidence="2" id="KW-1185">Reference proteome</keyword>
<sequence>MSLPDRILDRCLLKLAVWMIAFIDNGRAPDAELRDHDRDEREVETFFSSLDERI</sequence>
<protein>
    <submittedName>
        <fullName evidence="1">Uncharacterized protein</fullName>
    </submittedName>
</protein>
<reference evidence="1 2" key="1">
    <citation type="journal article" date="2021" name="Microorganisms">
        <title>Acidisoma silvae sp. nov. and Acidisomacellulosilytica sp. nov., Two Acidophilic Bacteria Isolated from Decaying Wood, Hydrolyzing Cellulose and Producing Poly-3-hydroxybutyrate.</title>
        <authorList>
            <person name="Mieszkin S."/>
            <person name="Pouder E."/>
            <person name="Uroz S."/>
            <person name="Simon-Colin C."/>
            <person name="Alain K."/>
        </authorList>
    </citation>
    <scope>NUCLEOTIDE SEQUENCE [LARGE SCALE GENOMIC DNA]</scope>
    <source>
        <strain evidence="1 2">HW T5.17</strain>
    </source>
</reference>
<accession>A0A963Z8A3</accession>
<gene>
    <name evidence="1" type="ORF">ACELLULO517_25790</name>
</gene>
<comment type="caution">
    <text evidence="1">The sequence shown here is derived from an EMBL/GenBank/DDBJ whole genome shotgun (WGS) entry which is preliminary data.</text>
</comment>
<dbReference type="RefSeq" id="WP_227310372.1">
    <property type="nucleotide sequence ID" value="NZ_JAESVA010000015.1"/>
</dbReference>
<organism evidence="1 2">
    <name type="scientific">Acidisoma cellulosilyticum</name>
    <dbReference type="NCBI Taxonomy" id="2802395"/>
    <lineage>
        <taxon>Bacteria</taxon>
        <taxon>Pseudomonadati</taxon>
        <taxon>Pseudomonadota</taxon>
        <taxon>Alphaproteobacteria</taxon>
        <taxon>Acetobacterales</taxon>
        <taxon>Acidocellaceae</taxon>
        <taxon>Acidisoma</taxon>
    </lineage>
</organism>
<evidence type="ECO:0000313" key="1">
    <source>
        <dbReference type="EMBL" id="MCB8883688.1"/>
    </source>
</evidence>
<evidence type="ECO:0000313" key="2">
    <source>
        <dbReference type="Proteomes" id="UP000721844"/>
    </source>
</evidence>
<dbReference type="EMBL" id="JAESVA010000015">
    <property type="protein sequence ID" value="MCB8883688.1"/>
    <property type="molecule type" value="Genomic_DNA"/>
</dbReference>
<dbReference type="AlphaFoldDB" id="A0A963Z8A3"/>
<name>A0A963Z8A3_9PROT</name>